<gene>
    <name evidence="1" type="ORF">ABT39_MTgene2739</name>
</gene>
<dbReference type="EMBL" id="LKAM01000002">
    <property type="protein sequence ID" value="KUM49514.1"/>
    <property type="molecule type" value="Genomic_DNA"/>
</dbReference>
<protein>
    <submittedName>
        <fullName evidence="1">Uncharacterized protein</fullName>
    </submittedName>
</protein>
<comment type="caution">
    <text evidence="1">The sequence shown here is derived from an EMBL/GenBank/DDBJ whole genome shotgun (WGS) entry which is preliminary data.</text>
</comment>
<accession>A0A101M211</accession>
<name>A0A101M211_PICGL</name>
<keyword evidence="1" id="KW-0496">Mitochondrion</keyword>
<dbReference type="AlphaFoldDB" id="A0A101M211"/>
<reference evidence="1" key="1">
    <citation type="journal article" date="2015" name="Genome Biol. Evol.">
        <title>Organellar Genomes of White Spruce (Picea glauca): Assembly and Annotation.</title>
        <authorList>
            <person name="Jackman S.D."/>
            <person name="Warren R.L."/>
            <person name="Gibb E.A."/>
            <person name="Vandervalk B.P."/>
            <person name="Mohamadi H."/>
            <person name="Chu J."/>
            <person name="Raymond A."/>
            <person name="Pleasance S."/>
            <person name="Coope R."/>
            <person name="Wildung M.R."/>
            <person name="Ritland C.E."/>
            <person name="Bousquet J."/>
            <person name="Jones S.J."/>
            <person name="Bohlmann J."/>
            <person name="Birol I."/>
        </authorList>
    </citation>
    <scope>NUCLEOTIDE SEQUENCE [LARGE SCALE GENOMIC DNA]</scope>
    <source>
        <tissue evidence="1">Flushing bud</tissue>
    </source>
</reference>
<organism evidence="1">
    <name type="scientific">Picea glauca</name>
    <name type="common">White spruce</name>
    <name type="synonym">Pinus glauca</name>
    <dbReference type="NCBI Taxonomy" id="3330"/>
    <lineage>
        <taxon>Eukaryota</taxon>
        <taxon>Viridiplantae</taxon>
        <taxon>Streptophyta</taxon>
        <taxon>Embryophyta</taxon>
        <taxon>Tracheophyta</taxon>
        <taxon>Spermatophyta</taxon>
        <taxon>Pinopsida</taxon>
        <taxon>Pinidae</taxon>
        <taxon>Conifers I</taxon>
        <taxon>Pinales</taxon>
        <taxon>Pinaceae</taxon>
        <taxon>Picea</taxon>
    </lineage>
</organism>
<geneLocation type="mitochondrion" evidence="1"/>
<proteinExistence type="predicted"/>
<sequence length="56" mass="6429">MNAVNQSIFSLHIGDREPAQLTRFPKEKRGRSSNIELLALPFYFQKYIEMVGNGSE</sequence>
<evidence type="ECO:0000313" key="1">
    <source>
        <dbReference type="EMBL" id="KUM49514.1"/>
    </source>
</evidence>